<dbReference type="GO" id="GO:0003676">
    <property type="term" value="F:nucleic acid binding"/>
    <property type="evidence" value="ECO:0007669"/>
    <property type="project" value="InterPro"/>
</dbReference>
<dbReference type="GO" id="GO:0004523">
    <property type="term" value="F:RNA-DNA hybrid ribonuclease activity"/>
    <property type="evidence" value="ECO:0007669"/>
    <property type="project" value="InterPro"/>
</dbReference>
<evidence type="ECO:0000256" key="7">
    <source>
        <dbReference type="SAM" id="MobiDB-lite"/>
    </source>
</evidence>
<dbReference type="PANTHER" id="PTHR41694">
    <property type="entry name" value="ENDOGENOUS RETROVIRUS GROUP K MEMBER POL PROTEIN"/>
    <property type="match status" value="1"/>
</dbReference>
<reference evidence="10" key="1">
    <citation type="submission" date="2025-08" db="UniProtKB">
        <authorList>
            <consortium name="RefSeq"/>
        </authorList>
    </citation>
    <scope>IDENTIFICATION</scope>
</reference>
<dbReference type="InterPro" id="IPR002156">
    <property type="entry name" value="RNaseH_domain"/>
</dbReference>
<evidence type="ECO:0000256" key="6">
    <source>
        <dbReference type="ARBA" id="ARBA00022918"/>
    </source>
</evidence>
<dbReference type="SUPFAM" id="SSF56672">
    <property type="entry name" value="DNA/RNA polymerases"/>
    <property type="match status" value="1"/>
</dbReference>
<dbReference type="SUPFAM" id="SSF53098">
    <property type="entry name" value="Ribonuclease H-like"/>
    <property type="match status" value="1"/>
</dbReference>
<dbReference type="PROSITE" id="PS50879">
    <property type="entry name" value="RNASE_H_1"/>
    <property type="match status" value="1"/>
</dbReference>
<dbReference type="RefSeq" id="XP_012926731.1">
    <property type="nucleotide sequence ID" value="XM_013071277.2"/>
</dbReference>
<keyword evidence="4" id="KW-0255">Endonuclease</keyword>
<dbReference type="Gene3D" id="3.30.420.10">
    <property type="entry name" value="Ribonuclease H-like superfamily/Ribonuclease H"/>
    <property type="match status" value="1"/>
</dbReference>
<organism evidence="9 10">
    <name type="scientific">Heterocephalus glaber</name>
    <name type="common">Naked mole rat</name>
    <dbReference type="NCBI Taxonomy" id="10181"/>
    <lineage>
        <taxon>Eukaryota</taxon>
        <taxon>Metazoa</taxon>
        <taxon>Chordata</taxon>
        <taxon>Craniata</taxon>
        <taxon>Vertebrata</taxon>
        <taxon>Euteleostomi</taxon>
        <taxon>Mammalia</taxon>
        <taxon>Eutheria</taxon>
        <taxon>Euarchontoglires</taxon>
        <taxon>Glires</taxon>
        <taxon>Rodentia</taxon>
        <taxon>Hystricomorpha</taxon>
        <taxon>Bathyergidae</taxon>
        <taxon>Heterocephalus</taxon>
    </lineage>
</organism>
<dbReference type="Gene3D" id="3.30.70.270">
    <property type="match status" value="1"/>
</dbReference>
<evidence type="ECO:0000256" key="4">
    <source>
        <dbReference type="ARBA" id="ARBA00022759"/>
    </source>
</evidence>
<name>A0AAX6QUV3_HETGA</name>
<keyword evidence="3" id="KW-0540">Nuclease</keyword>
<sequence>MGLPIPHVSRGPQGNNSTHQEATCPGNSKAMPVGLEYPLVASMETSFKLLQYVDDLLIAAETREDYLDGTKKLLTVIGELGYRASAKKAPICKPEVHGTREDLKDQPWPDAEDTWYTNGSSFVQDGQRYSGMAVVTETEVVWAEPLPTGTSAQRAELIALTKALTLGKGQKLNIYTDGRYAFATAHIHGTIYRERGLLTAEGKTIKNREEILVLLAALWLPKKLAIIHCPRHQTPIAQGNNLANQTAQKIALEADLTLTIQLPDKGGTALPETPQYTEADLKWIKQLPMAQCLKRWWRLSDCRVILPEALGEQVLSKMHQATHMGTRKMQDLQKLSVSLPPAKPAN</sequence>
<dbReference type="InterPro" id="IPR012337">
    <property type="entry name" value="RNaseH-like_sf"/>
</dbReference>
<feature type="compositionally biased region" description="Polar residues" evidence="7">
    <location>
        <begin position="12"/>
        <end position="21"/>
    </location>
</feature>
<keyword evidence="5" id="KW-0378">Hydrolase</keyword>
<feature type="region of interest" description="Disordered" evidence="7">
    <location>
        <begin position="1"/>
        <end position="27"/>
    </location>
</feature>
<proteinExistence type="predicted"/>
<dbReference type="CDD" id="cd09273">
    <property type="entry name" value="RNase_HI_RT_Bel"/>
    <property type="match status" value="1"/>
</dbReference>
<evidence type="ECO:0000256" key="2">
    <source>
        <dbReference type="ARBA" id="ARBA00022695"/>
    </source>
</evidence>
<feature type="domain" description="RNase H type-1" evidence="8">
    <location>
        <begin position="109"/>
        <end position="252"/>
    </location>
</feature>
<dbReference type="KEGG" id="hgl:106009200"/>
<evidence type="ECO:0000313" key="10">
    <source>
        <dbReference type="RefSeq" id="XP_012926731.1"/>
    </source>
</evidence>
<keyword evidence="2" id="KW-0548">Nucleotidyltransferase</keyword>
<dbReference type="Proteomes" id="UP000694906">
    <property type="component" value="Unplaced"/>
</dbReference>
<dbReference type="InterPro" id="IPR036397">
    <property type="entry name" value="RNaseH_sf"/>
</dbReference>
<dbReference type="PANTHER" id="PTHR41694:SF5">
    <property type="entry name" value="RIBONUCLEASE H"/>
    <property type="match status" value="1"/>
</dbReference>
<evidence type="ECO:0000313" key="9">
    <source>
        <dbReference type="Proteomes" id="UP000694906"/>
    </source>
</evidence>
<dbReference type="Gene3D" id="1.10.340.70">
    <property type="match status" value="1"/>
</dbReference>
<accession>A0AAX6QUV3</accession>
<dbReference type="AlphaFoldDB" id="A0AAX6QUV3"/>
<protein>
    <submittedName>
        <fullName evidence="10">Uncharacterized protein LOC106009200</fullName>
    </submittedName>
</protein>
<dbReference type="InterPro" id="IPR043128">
    <property type="entry name" value="Rev_trsase/Diguanyl_cyclase"/>
</dbReference>
<dbReference type="GO" id="GO:0003964">
    <property type="term" value="F:RNA-directed DNA polymerase activity"/>
    <property type="evidence" value="ECO:0007669"/>
    <property type="project" value="UniProtKB-KW"/>
</dbReference>
<dbReference type="Pfam" id="PF00075">
    <property type="entry name" value="RNase_H"/>
    <property type="match status" value="1"/>
</dbReference>
<evidence type="ECO:0000256" key="5">
    <source>
        <dbReference type="ARBA" id="ARBA00022801"/>
    </source>
</evidence>
<dbReference type="GeneID" id="106009200"/>
<evidence type="ECO:0000256" key="1">
    <source>
        <dbReference type="ARBA" id="ARBA00022679"/>
    </source>
</evidence>
<gene>
    <name evidence="10" type="primary">LOC106009200</name>
</gene>
<keyword evidence="6" id="KW-0695">RNA-directed DNA polymerase</keyword>
<keyword evidence="1" id="KW-0808">Transferase</keyword>
<evidence type="ECO:0000256" key="3">
    <source>
        <dbReference type="ARBA" id="ARBA00022722"/>
    </source>
</evidence>
<evidence type="ECO:0000259" key="8">
    <source>
        <dbReference type="PROSITE" id="PS50879"/>
    </source>
</evidence>
<dbReference type="InterPro" id="IPR043502">
    <property type="entry name" value="DNA/RNA_pol_sf"/>
</dbReference>
<keyword evidence="9" id="KW-1185">Reference proteome</keyword>